<feature type="transmembrane region" description="Helical" evidence="1">
    <location>
        <begin position="6"/>
        <end position="28"/>
    </location>
</feature>
<keyword evidence="1" id="KW-0472">Membrane</keyword>
<gene>
    <name evidence="2" type="ORF">GYA27_01820</name>
</gene>
<evidence type="ECO:0000256" key="1">
    <source>
        <dbReference type="SAM" id="Phobius"/>
    </source>
</evidence>
<evidence type="ECO:0000313" key="2">
    <source>
        <dbReference type="EMBL" id="NMB69914.1"/>
    </source>
</evidence>
<evidence type="ECO:0000313" key="3">
    <source>
        <dbReference type="Proteomes" id="UP000526033"/>
    </source>
</evidence>
<keyword evidence="1" id="KW-0812">Transmembrane</keyword>
<comment type="caution">
    <text evidence="2">The sequence shown here is derived from an EMBL/GenBank/DDBJ whole genome shotgun (WGS) entry which is preliminary data.</text>
</comment>
<dbReference type="Proteomes" id="UP000526033">
    <property type="component" value="Unassembled WGS sequence"/>
</dbReference>
<dbReference type="AlphaFoldDB" id="A0A7X9DKK3"/>
<protein>
    <submittedName>
        <fullName evidence="2">Uncharacterized protein</fullName>
    </submittedName>
</protein>
<accession>A0A7X9DKK3</accession>
<proteinExistence type="predicted"/>
<name>A0A7X9DKK3_UNCKA</name>
<reference evidence="2 3" key="1">
    <citation type="journal article" date="2020" name="Biotechnol. Biofuels">
        <title>New insights from the biogas microbiome by comprehensive genome-resolved metagenomics of nearly 1600 species originating from multiple anaerobic digesters.</title>
        <authorList>
            <person name="Campanaro S."/>
            <person name="Treu L."/>
            <person name="Rodriguez-R L.M."/>
            <person name="Kovalovszki A."/>
            <person name="Ziels R.M."/>
            <person name="Maus I."/>
            <person name="Zhu X."/>
            <person name="Kougias P.G."/>
            <person name="Basile A."/>
            <person name="Luo G."/>
            <person name="Schluter A."/>
            <person name="Konstantinidis K.T."/>
            <person name="Angelidaki I."/>
        </authorList>
    </citation>
    <scope>NUCLEOTIDE SEQUENCE [LARGE SCALE GENOMIC DNA]</scope>
    <source>
        <strain evidence="2">AS27yjCOA_165</strain>
    </source>
</reference>
<keyword evidence="1" id="KW-1133">Transmembrane helix</keyword>
<organism evidence="2 3">
    <name type="scientific">candidate division WWE3 bacterium</name>
    <dbReference type="NCBI Taxonomy" id="2053526"/>
    <lineage>
        <taxon>Bacteria</taxon>
        <taxon>Katanobacteria</taxon>
    </lineage>
</organism>
<dbReference type="EMBL" id="JAAZNL010000018">
    <property type="protein sequence ID" value="NMB69914.1"/>
    <property type="molecule type" value="Genomic_DNA"/>
</dbReference>
<sequence length="83" mass="9396">MSSKFAGMVILSSIVFMYVLISPFISNLEYKNLENKGMACDARLTNACFLSIDALCFEYVSPCTIPEGWYVKRTASNVFYLEE</sequence>